<evidence type="ECO:0000313" key="8">
    <source>
        <dbReference type="EMBL" id="RIY32825.1"/>
    </source>
</evidence>
<dbReference type="GO" id="GO:0005737">
    <property type="term" value="C:cytoplasm"/>
    <property type="evidence" value="ECO:0007669"/>
    <property type="project" value="TreeGrafter"/>
</dbReference>
<dbReference type="RefSeq" id="WP_119525071.1">
    <property type="nucleotide sequence ID" value="NZ_NRHC01000044.1"/>
</dbReference>
<sequence>MLKRGKFKSLIMMNWNGFFARKYDLDELVTTLSGGNGAGKSTTMAAFITALIPDLSLLHFRNTTEAGSTSSSRDRGLHGKLKSGVCYAALECENSRGETLVFGVRLQQVAGRDKKVDLKLFSIMGLNGQEVTSLFLQQLDDKRAKILPLNDVKAVCEQQGLVLKTYHSLGDYHAQMFDYGFLPKRLRTPQDRSRFYRLIEASLYGGISSTITKSLREYLLPENGSVKRAFQDMEAAILENRMTLHKIEQTRADRNFFRGLVDATVDYVAADYIYQRNQRKDLVLKLLEVRKHKQALESKQEQLTLSSESFAQGQAKQQGQLQELQQQYQQANEYYNLLTSAFRLQGQYNESLAKVSALREEFEVESLKSEDLAIDREELSEKIIAQESQIDNLRRQLSDTQAALDQQATRQVQYKQAQLKLTEFNQAYQVAYPQLETALQVHNGQALELAQVLELAPKFAQPLSQVNQQFYELDMAQKLNQSSGEKRLQVQQALNRLAGREVEGKQAYSLAQSLVKGAILKRNLAERIPQLEREYQSLHARREQAQASSNQIAQLQEQLGESFSSRQELVEFFEANQEAFSQVDGQREELKDQLADLTTQLSVARNQQSMLEQQRVPYLKAQEELNKLNSKLEQPLRNEQEARAALDHYMGLSNQQGLQLQNLTTKRDELQDKLYQVEKQGMGIDQQLQYIAQDLNGVMLAEIYDEISLEDACFYSALYGPARNAIVVPSFEGIEDKLSKIEDLPEDLYLIEADFNNFNEGMFDSTLIDEKSVIVRLNEHQIRLSSIQEMTTFGRAAREKFIADSKEEIKEILYQLNEVETAYYSNKAIADSLTSFLAQYFNVAFKANPEEQLAQANRQVNSLEREINNLRRSLETYNGQIAEFTRKNNLLNRLLNVFTAPVDSLEDDYQRVRNELNQAKEGQRYIEQHAEALEILENGYNLLQYQVDASQDLTAEIAQVKELQRTLTNLQHLALEVVNRQEHFNYKDLGELEGDELADNLRLQLAELEDAWNKNKAQLKVVTADFEQARQALYRTQAQLETAEQNLAQLSEELSATGTNVNEQAVETAKVKANQLLTQVDQLKEKILHGQTEQQQRLQQLEDLKEKLEQAQRQFVLERANVADNKAKWQELQSMANEHGLVNRLMNPDFLTLANSELRSKSDLALGTLRTLISDNEYLRDSLKASEDTRRPILKVKFFVDVYQHLRERIRQDVLVTNDPIEAIEQMEIQLDMLSSKLAEREKSLGISAVDVASILDKTIQREQNRIWQLNQGLQNMTFGQVKSVRLTATCRESHALLLNALRESNSKHADLFENSELGFTEALAKLYQRINVDFELGTRNYQTIGEELLDYRNYIDLGIEVFRGSDGWLKAESGALSTGEAIGTGMSILLMVVQSWEEEAKRIRAKDLLPCRLLFLDEAARLDSKSIATLFELCQRQQMQLIIAAPENIAPENGTTYKLVRTVDGDREYVQVIGLRGFGTANAGASAPN</sequence>
<dbReference type="InterPro" id="IPR007406">
    <property type="entry name" value="MukB_N_dom"/>
</dbReference>
<dbReference type="Pfam" id="PF04310">
    <property type="entry name" value="MukB"/>
    <property type="match status" value="1"/>
</dbReference>
<dbReference type="SUPFAM" id="SSF52540">
    <property type="entry name" value="P-loop containing nucleoside triphosphate hydrolases"/>
    <property type="match status" value="1"/>
</dbReference>
<feature type="coiled-coil region" evidence="5">
    <location>
        <begin position="314"/>
        <end position="341"/>
    </location>
</feature>
<organism evidence="8 9">
    <name type="scientific">Psittacicella hinzii</name>
    <dbReference type="NCBI Taxonomy" id="2028575"/>
    <lineage>
        <taxon>Bacteria</taxon>
        <taxon>Pseudomonadati</taxon>
        <taxon>Pseudomonadota</taxon>
        <taxon>Gammaproteobacteria</taxon>
        <taxon>Pasteurellales</taxon>
        <taxon>Psittacicellaceae</taxon>
        <taxon>Psittacicella</taxon>
    </lineage>
</organism>
<evidence type="ECO:0000256" key="3">
    <source>
        <dbReference type="ARBA" id="ARBA00023067"/>
    </source>
</evidence>
<dbReference type="Gene3D" id="1.20.5.420">
    <property type="entry name" value="Immunoglobulin FC, subunit C"/>
    <property type="match status" value="1"/>
</dbReference>
<dbReference type="PANTHER" id="PTHR42963">
    <property type="entry name" value="CHROMOSOME PARTITION PROTEIN MUKB"/>
    <property type="match status" value="1"/>
</dbReference>
<keyword evidence="3" id="KW-0226">DNA condensation</keyword>
<dbReference type="Gene3D" id="3.30.70.3500">
    <property type="entry name" value="MukB, hinge domain"/>
    <property type="match status" value="1"/>
</dbReference>
<keyword evidence="4" id="KW-0238">DNA-binding</keyword>
<keyword evidence="2" id="KW-0159">Chromosome partition</keyword>
<keyword evidence="9" id="KW-1185">Reference proteome</keyword>
<evidence type="ECO:0000256" key="4">
    <source>
        <dbReference type="ARBA" id="ARBA00023125"/>
    </source>
</evidence>
<dbReference type="EMBL" id="NRHC01000044">
    <property type="protein sequence ID" value="RIY32825.1"/>
    <property type="molecule type" value="Genomic_DNA"/>
</dbReference>
<evidence type="ECO:0000256" key="5">
    <source>
        <dbReference type="SAM" id="Coils"/>
    </source>
</evidence>
<dbReference type="Pfam" id="PF13558">
    <property type="entry name" value="SbcC_Walker_B"/>
    <property type="match status" value="1"/>
</dbReference>
<feature type="domain" description="MukB hinge" evidence="7">
    <location>
        <begin position="661"/>
        <end position="818"/>
    </location>
</feature>
<comment type="caution">
    <text evidence="8">The sequence shown here is derived from an EMBL/GenBank/DDBJ whole genome shotgun (WGS) entry which is preliminary data.</text>
</comment>
<feature type="domain" description="MukB N-terminal" evidence="6">
    <location>
        <begin position="3"/>
        <end position="224"/>
    </location>
</feature>
<dbReference type="GO" id="GO:0007059">
    <property type="term" value="P:chromosome segregation"/>
    <property type="evidence" value="ECO:0007669"/>
    <property type="project" value="UniProtKB-KW"/>
</dbReference>
<evidence type="ECO:0000256" key="2">
    <source>
        <dbReference type="ARBA" id="ARBA00022829"/>
    </source>
</evidence>
<dbReference type="GO" id="GO:0005524">
    <property type="term" value="F:ATP binding"/>
    <property type="evidence" value="ECO:0007669"/>
    <property type="project" value="InterPro"/>
</dbReference>
<dbReference type="InterPro" id="IPR027417">
    <property type="entry name" value="P-loop_NTPase"/>
</dbReference>
<feature type="coiled-coil region" evidence="5">
    <location>
        <begin position="376"/>
        <end position="410"/>
    </location>
</feature>
<accession>A0A3A1Y5F3</accession>
<feature type="coiled-coil region" evidence="5">
    <location>
        <begin position="521"/>
        <end position="614"/>
    </location>
</feature>
<dbReference type="InterPro" id="IPR042501">
    <property type="entry name" value="MukB_hinge_sf"/>
</dbReference>
<dbReference type="Proteomes" id="UP000265691">
    <property type="component" value="Unassembled WGS sequence"/>
</dbReference>
<name>A0A3A1Y5F3_9GAMM</name>
<evidence type="ECO:0000313" key="9">
    <source>
        <dbReference type="Proteomes" id="UP000265691"/>
    </source>
</evidence>
<dbReference type="PANTHER" id="PTHR42963:SF1">
    <property type="entry name" value="DUF4476 DOMAIN-CONTAINING PROTEIN"/>
    <property type="match status" value="1"/>
</dbReference>
<dbReference type="Pfam" id="PF16330">
    <property type="entry name" value="MukB_hinge"/>
    <property type="match status" value="1"/>
</dbReference>
<evidence type="ECO:0000259" key="7">
    <source>
        <dbReference type="Pfam" id="PF16330"/>
    </source>
</evidence>
<feature type="coiled-coil region" evidence="5">
    <location>
        <begin position="998"/>
        <end position="1121"/>
    </location>
</feature>
<feature type="coiled-coil region" evidence="5">
    <location>
        <begin position="846"/>
        <end position="922"/>
    </location>
</feature>
<reference evidence="8 9" key="1">
    <citation type="submission" date="2017-08" db="EMBL/GenBank/DDBJ databases">
        <title>Reclassification of Bisgaard taxon 37 and 44.</title>
        <authorList>
            <person name="Christensen H."/>
        </authorList>
    </citation>
    <scope>NUCLEOTIDE SEQUENCE [LARGE SCALE GENOMIC DNA]</scope>
    <source>
        <strain evidence="8 9">B96_3</strain>
    </source>
</reference>
<protein>
    <submittedName>
        <fullName evidence="8">Chromosome partition protein MukB</fullName>
    </submittedName>
</protein>
<dbReference type="GO" id="GO:0030261">
    <property type="term" value="P:chromosome condensation"/>
    <property type="evidence" value="ECO:0007669"/>
    <property type="project" value="UniProtKB-KW"/>
</dbReference>
<evidence type="ECO:0000256" key="1">
    <source>
        <dbReference type="ARBA" id="ARBA00022490"/>
    </source>
</evidence>
<dbReference type="NCBIfam" id="NF003422">
    <property type="entry name" value="PRK04863.1"/>
    <property type="match status" value="1"/>
</dbReference>
<gene>
    <name evidence="8" type="ORF">CKF54_04150</name>
</gene>
<feature type="coiled-coil region" evidence="5">
    <location>
        <begin position="653"/>
        <end position="680"/>
    </location>
</feature>
<dbReference type="GO" id="GO:0009295">
    <property type="term" value="C:nucleoid"/>
    <property type="evidence" value="ECO:0007669"/>
    <property type="project" value="InterPro"/>
</dbReference>
<dbReference type="OrthoDB" id="6722439at2"/>
<keyword evidence="5" id="KW-0175">Coiled coil</keyword>
<dbReference type="InterPro" id="IPR032520">
    <property type="entry name" value="MukB_hinge"/>
</dbReference>
<dbReference type="InterPro" id="IPR050308">
    <property type="entry name" value="MukB/SMC"/>
</dbReference>
<dbReference type="GO" id="GO:0003677">
    <property type="term" value="F:DNA binding"/>
    <property type="evidence" value="ECO:0007669"/>
    <property type="project" value="UniProtKB-KW"/>
</dbReference>
<evidence type="ECO:0000259" key="6">
    <source>
        <dbReference type="Pfam" id="PF04310"/>
    </source>
</evidence>
<dbReference type="Gene3D" id="3.40.1140.10">
    <property type="match status" value="2"/>
</dbReference>
<proteinExistence type="predicted"/>
<keyword evidence="1" id="KW-0963">Cytoplasm</keyword>